<evidence type="ECO:0008006" key="3">
    <source>
        <dbReference type="Google" id="ProtNLM"/>
    </source>
</evidence>
<evidence type="ECO:0000313" key="2">
    <source>
        <dbReference type="Proteomes" id="UP001610335"/>
    </source>
</evidence>
<organism evidence="1 2">
    <name type="scientific">Aspergillus cavernicola</name>
    <dbReference type="NCBI Taxonomy" id="176166"/>
    <lineage>
        <taxon>Eukaryota</taxon>
        <taxon>Fungi</taxon>
        <taxon>Dikarya</taxon>
        <taxon>Ascomycota</taxon>
        <taxon>Pezizomycotina</taxon>
        <taxon>Eurotiomycetes</taxon>
        <taxon>Eurotiomycetidae</taxon>
        <taxon>Eurotiales</taxon>
        <taxon>Aspergillaceae</taxon>
        <taxon>Aspergillus</taxon>
        <taxon>Aspergillus subgen. Nidulantes</taxon>
    </lineage>
</organism>
<keyword evidence="2" id="KW-1185">Reference proteome</keyword>
<accession>A0ABR4IB02</accession>
<name>A0ABR4IB02_9EURO</name>
<dbReference type="Proteomes" id="UP001610335">
    <property type="component" value="Unassembled WGS sequence"/>
</dbReference>
<reference evidence="1 2" key="1">
    <citation type="submission" date="2024-07" db="EMBL/GenBank/DDBJ databases">
        <title>Section-level genome sequencing and comparative genomics of Aspergillus sections Usti and Cavernicolus.</title>
        <authorList>
            <consortium name="Lawrence Berkeley National Laboratory"/>
            <person name="Nybo J.L."/>
            <person name="Vesth T.C."/>
            <person name="Theobald S."/>
            <person name="Frisvad J.C."/>
            <person name="Larsen T.O."/>
            <person name="Kjaerboelling I."/>
            <person name="Rothschild-Mancinelli K."/>
            <person name="Lyhne E.K."/>
            <person name="Kogle M.E."/>
            <person name="Barry K."/>
            <person name="Clum A."/>
            <person name="Na H."/>
            <person name="Ledsgaard L."/>
            <person name="Lin J."/>
            <person name="Lipzen A."/>
            <person name="Kuo A."/>
            <person name="Riley R."/>
            <person name="Mondo S."/>
            <person name="LaButti K."/>
            <person name="Haridas S."/>
            <person name="Pangalinan J."/>
            <person name="Salamov A.A."/>
            <person name="Simmons B.A."/>
            <person name="Magnuson J.K."/>
            <person name="Chen J."/>
            <person name="Drula E."/>
            <person name="Henrissat B."/>
            <person name="Wiebenga A."/>
            <person name="Lubbers R.J."/>
            <person name="Gomes A.C."/>
            <person name="Makela M.R."/>
            <person name="Stajich J."/>
            <person name="Grigoriev I.V."/>
            <person name="Mortensen U.H."/>
            <person name="De vries R.P."/>
            <person name="Baker S.E."/>
            <person name="Andersen M.R."/>
        </authorList>
    </citation>
    <scope>NUCLEOTIDE SEQUENCE [LARGE SCALE GENOMIC DNA]</scope>
    <source>
        <strain evidence="1 2">CBS 600.67</strain>
    </source>
</reference>
<evidence type="ECO:0000313" key="1">
    <source>
        <dbReference type="EMBL" id="KAL2824935.1"/>
    </source>
</evidence>
<dbReference type="EMBL" id="JBFXLS010000040">
    <property type="protein sequence ID" value="KAL2824935.1"/>
    <property type="molecule type" value="Genomic_DNA"/>
</dbReference>
<comment type="caution">
    <text evidence="1">The sequence shown here is derived from an EMBL/GenBank/DDBJ whole genome shotgun (WGS) entry which is preliminary data.</text>
</comment>
<gene>
    <name evidence="1" type="ORF">BDW59DRAFT_146920</name>
</gene>
<proteinExistence type="predicted"/>
<sequence length="80" mass="9212">MLFISLIHHQPSRSSPSRLVARNTAHVLLNKRGGLFLLWLARTIIAPTLQVHSARRKGRMSCVFESEAQRRITQRRITHS</sequence>
<protein>
    <recommendedName>
        <fullName evidence="3">Secreted protein</fullName>
    </recommendedName>
</protein>
<feature type="non-terminal residue" evidence="1">
    <location>
        <position position="80"/>
    </location>
</feature>